<dbReference type="NCBIfam" id="NF008528">
    <property type="entry name" value="PRK11463.1-2"/>
    <property type="match status" value="1"/>
</dbReference>
<dbReference type="PANTHER" id="PTHR35335:SF1">
    <property type="entry name" value="UPF0716 PROTEIN FXSA"/>
    <property type="match status" value="1"/>
</dbReference>
<dbReference type="Proteomes" id="UP000002300">
    <property type="component" value="Chromosome"/>
</dbReference>
<accession>A7GTP2</accession>
<sequence length="151" mass="16839">MGTGSSGRLCSLLEAGERSDRQVKWLLVLFILIPALEVTVLIASSHLIGVWPTFVMIIVTAALGAYLAKQQGFKVLREIRIRVNRGEMPGDAVLDGIFILAGGVLLLVPGYVTDVIGLVFIMPVTRKVWKQIVMRWLEWKLRRNTTIIVQK</sequence>
<keyword evidence="1" id="KW-0812">Transmembrane</keyword>
<evidence type="ECO:0000256" key="1">
    <source>
        <dbReference type="SAM" id="Phobius"/>
    </source>
</evidence>
<keyword evidence="1" id="KW-1133">Transmembrane helix</keyword>
<organism evidence="2 3">
    <name type="scientific">Bacillus cytotoxicus (strain DSM 22905 / CIP 110041 / 391-98 / NVH 391-98)</name>
    <dbReference type="NCBI Taxonomy" id="315749"/>
    <lineage>
        <taxon>Bacteria</taxon>
        <taxon>Bacillati</taxon>
        <taxon>Bacillota</taxon>
        <taxon>Bacilli</taxon>
        <taxon>Bacillales</taxon>
        <taxon>Bacillaceae</taxon>
        <taxon>Bacillus</taxon>
        <taxon>Bacillus cereus group</taxon>
    </lineage>
</organism>
<dbReference type="InterPro" id="IPR007313">
    <property type="entry name" value="FxsA"/>
</dbReference>
<dbReference type="KEGG" id="bcy:Bcer98_3281"/>
<dbReference type="Pfam" id="PF04186">
    <property type="entry name" value="FxsA"/>
    <property type="match status" value="1"/>
</dbReference>
<dbReference type="AlphaFoldDB" id="A7GTP2"/>
<feature type="transmembrane region" description="Helical" evidence="1">
    <location>
        <begin position="25"/>
        <end position="43"/>
    </location>
</feature>
<proteinExistence type="predicted"/>
<name>A7GTP2_BACCN</name>
<dbReference type="GO" id="GO:0016020">
    <property type="term" value="C:membrane"/>
    <property type="evidence" value="ECO:0007669"/>
    <property type="project" value="InterPro"/>
</dbReference>
<evidence type="ECO:0000313" key="2">
    <source>
        <dbReference type="EMBL" id="ABS23500.1"/>
    </source>
</evidence>
<evidence type="ECO:0000313" key="3">
    <source>
        <dbReference type="Proteomes" id="UP000002300"/>
    </source>
</evidence>
<gene>
    <name evidence="2" type="ordered locus">Bcer98_3281</name>
</gene>
<reference evidence="2 3" key="1">
    <citation type="journal article" date="2008" name="Chem. Biol. Interact.">
        <title>Extending the Bacillus cereus group genomics to putative food-borne pathogens of different toxicity.</title>
        <authorList>
            <person name="Lapidus A."/>
            <person name="Goltsman E."/>
            <person name="Auger S."/>
            <person name="Galleron N."/>
            <person name="Segurens B."/>
            <person name="Dossat C."/>
            <person name="Land M.L."/>
            <person name="Broussolle V."/>
            <person name="Brillard J."/>
            <person name="Guinebretiere M.H."/>
            <person name="Sanchis V."/>
            <person name="Nguen-The C."/>
            <person name="Lereclus D."/>
            <person name="Richardson P."/>
            <person name="Wincker P."/>
            <person name="Weissenbach J."/>
            <person name="Ehrlich S.D."/>
            <person name="Sorokin A."/>
        </authorList>
    </citation>
    <scope>NUCLEOTIDE SEQUENCE [LARGE SCALE GENOMIC DNA]</scope>
    <source>
        <strain evidence="3">DSM 22905 / CIP 110041 / 391-98 / NVH 391-98</strain>
    </source>
</reference>
<keyword evidence="3" id="KW-1185">Reference proteome</keyword>
<keyword evidence="1" id="KW-0472">Membrane</keyword>
<feature type="transmembrane region" description="Helical" evidence="1">
    <location>
        <begin position="49"/>
        <end position="68"/>
    </location>
</feature>
<dbReference type="PANTHER" id="PTHR35335">
    <property type="entry name" value="UPF0716 PROTEIN FXSA"/>
    <property type="match status" value="1"/>
</dbReference>
<dbReference type="STRING" id="315749.Bcer98_3281"/>
<dbReference type="eggNOG" id="COG3030">
    <property type="taxonomic scope" value="Bacteria"/>
</dbReference>
<dbReference type="HOGENOM" id="CLU_085083_5_1_9"/>
<protein>
    <submittedName>
        <fullName evidence="2">FxsA cytoplasmic membrane protein</fullName>
    </submittedName>
</protein>
<feature type="transmembrane region" description="Helical" evidence="1">
    <location>
        <begin position="89"/>
        <end position="112"/>
    </location>
</feature>
<dbReference type="EMBL" id="CP000764">
    <property type="protein sequence ID" value="ABS23500.1"/>
    <property type="molecule type" value="Genomic_DNA"/>
</dbReference>